<comment type="caution">
    <text evidence="2">The sequence shown here is derived from an EMBL/GenBank/DDBJ whole genome shotgun (WGS) entry which is preliminary data.</text>
</comment>
<organism evidence="2 3">
    <name type="scientific">Paenibacillus amylolyticus</name>
    <dbReference type="NCBI Taxonomy" id="1451"/>
    <lineage>
        <taxon>Bacteria</taxon>
        <taxon>Bacillati</taxon>
        <taxon>Bacillota</taxon>
        <taxon>Bacilli</taxon>
        <taxon>Bacillales</taxon>
        <taxon>Paenibacillaceae</taxon>
        <taxon>Paenibacillus</taxon>
    </lineage>
</organism>
<evidence type="ECO:0000313" key="3">
    <source>
        <dbReference type="Proteomes" id="UP001254832"/>
    </source>
</evidence>
<protein>
    <submittedName>
        <fullName evidence="2">Energy-coupling factor transporter transmembrane protein EcfT</fullName>
    </submittedName>
</protein>
<proteinExistence type="predicted"/>
<accession>A0AAP5GYT4</accession>
<feature type="transmembrane region" description="Helical" evidence="1">
    <location>
        <begin position="12"/>
        <end position="38"/>
    </location>
</feature>
<keyword evidence="1" id="KW-0472">Membrane</keyword>
<gene>
    <name evidence="2" type="ORF">J2W91_001254</name>
</gene>
<evidence type="ECO:0000256" key="1">
    <source>
        <dbReference type="SAM" id="Phobius"/>
    </source>
</evidence>
<reference evidence="2" key="1">
    <citation type="submission" date="2023-07" db="EMBL/GenBank/DDBJ databases">
        <title>Sorghum-associated microbial communities from plants grown in Nebraska, USA.</title>
        <authorList>
            <person name="Schachtman D."/>
        </authorList>
    </citation>
    <scope>NUCLEOTIDE SEQUENCE</scope>
    <source>
        <strain evidence="2">BE80</strain>
    </source>
</reference>
<feature type="transmembrane region" description="Helical" evidence="1">
    <location>
        <begin position="50"/>
        <end position="71"/>
    </location>
</feature>
<dbReference type="EMBL" id="JAVDTR010000003">
    <property type="protein sequence ID" value="MDR6722802.1"/>
    <property type="molecule type" value="Genomic_DNA"/>
</dbReference>
<keyword evidence="1" id="KW-1133">Transmembrane helix</keyword>
<dbReference type="AlphaFoldDB" id="A0AAP5GYT4"/>
<sequence length="75" mass="8563">MVNLNKMTTIITFILLIMIAIFRNNVSVLIFSVVMIALMGYTAFRVRTKWNIGFAICLSVILVIWNVYLGVEAYT</sequence>
<evidence type="ECO:0000313" key="2">
    <source>
        <dbReference type="EMBL" id="MDR6722802.1"/>
    </source>
</evidence>
<dbReference type="Proteomes" id="UP001254832">
    <property type="component" value="Unassembled WGS sequence"/>
</dbReference>
<name>A0AAP5GYT4_PAEAM</name>
<keyword evidence="1 2" id="KW-0812">Transmembrane</keyword>